<evidence type="ECO:0000256" key="1">
    <source>
        <dbReference type="SAM" id="Phobius"/>
    </source>
</evidence>
<keyword evidence="1" id="KW-0812">Transmembrane</keyword>
<dbReference type="PANTHER" id="PTHR48098">
    <property type="entry name" value="ENTEROCHELIN ESTERASE-RELATED"/>
    <property type="match status" value="1"/>
</dbReference>
<proteinExistence type="predicted"/>
<sequence length="358" mass="38540">MGLMGWPLLVAVIVLAVAGPVACLYLWNRVTGRLAVAGRLFMIVICQVFAVLVGGVGLNHYFEFYASWSDLFGGGKGGGTPIEQVGAGGTGARVRFERTAKVDPDVYTATVTGERSGVRSRILVWVPPGYGSPANAHQTYPVVELLPGYPGTPSTWFHAVHGAIALKEAMASGHAHPFILVAPVTTVVHGRDTECVDFPGGPRVETWLTDDVRQAVTRAFRVQPDRSAWGLMGFSTGGYCAAKMAIRRPDLFSAAVTMQGDAVPQTPEVRRDHALFTQNSVLDLLRTHRPPIALLLAGTRQDRGSDRAINQIMPLVRPPTTAFLYVLPKGGHNASVWNSMLPQAYAWLSARLSAPHPS</sequence>
<feature type="transmembrane region" description="Helical" evidence="1">
    <location>
        <begin position="6"/>
        <end position="28"/>
    </location>
</feature>
<dbReference type="EMBL" id="BAAABM010000045">
    <property type="protein sequence ID" value="GAA0351270.1"/>
    <property type="molecule type" value="Genomic_DNA"/>
</dbReference>
<dbReference type="InterPro" id="IPR029058">
    <property type="entry name" value="AB_hydrolase_fold"/>
</dbReference>
<dbReference type="PANTHER" id="PTHR48098:SF1">
    <property type="entry name" value="DIACYLGLYCEROL ACYLTRANSFERASE_MYCOLYLTRANSFERASE AG85A"/>
    <property type="match status" value="1"/>
</dbReference>
<comment type="caution">
    <text evidence="2">The sequence shown here is derived from an EMBL/GenBank/DDBJ whole genome shotgun (WGS) entry which is preliminary data.</text>
</comment>
<evidence type="ECO:0000313" key="2">
    <source>
        <dbReference type="EMBL" id="GAA0351270.1"/>
    </source>
</evidence>
<name>A0ABN0WZQ7_9ACTN</name>
<accession>A0ABN0WZQ7</accession>
<dbReference type="GO" id="GO:0016787">
    <property type="term" value="F:hydrolase activity"/>
    <property type="evidence" value="ECO:0007669"/>
    <property type="project" value="UniProtKB-KW"/>
</dbReference>
<reference evidence="2 3" key="1">
    <citation type="journal article" date="2019" name="Int. J. Syst. Evol. Microbiol.">
        <title>The Global Catalogue of Microorganisms (GCM) 10K type strain sequencing project: providing services to taxonomists for standard genome sequencing and annotation.</title>
        <authorList>
            <consortium name="The Broad Institute Genomics Platform"/>
            <consortium name="The Broad Institute Genome Sequencing Center for Infectious Disease"/>
            <person name="Wu L."/>
            <person name="Ma J."/>
        </authorList>
    </citation>
    <scope>NUCLEOTIDE SEQUENCE [LARGE SCALE GENOMIC DNA]</scope>
    <source>
        <strain evidence="2 3">JCM 3146</strain>
    </source>
</reference>
<feature type="transmembrane region" description="Helical" evidence="1">
    <location>
        <begin position="40"/>
        <end position="62"/>
    </location>
</feature>
<protein>
    <submittedName>
        <fullName evidence="2">Alpha/beta hydrolase-fold protein</fullName>
    </submittedName>
</protein>
<organism evidence="2 3">
    <name type="scientific">Actinoallomurus spadix</name>
    <dbReference type="NCBI Taxonomy" id="79912"/>
    <lineage>
        <taxon>Bacteria</taxon>
        <taxon>Bacillati</taxon>
        <taxon>Actinomycetota</taxon>
        <taxon>Actinomycetes</taxon>
        <taxon>Streptosporangiales</taxon>
        <taxon>Thermomonosporaceae</taxon>
        <taxon>Actinoallomurus</taxon>
    </lineage>
</organism>
<evidence type="ECO:0000313" key="3">
    <source>
        <dbReference type="Proteomes" id="UP001501822"/>
    </source>
</evidence>
<keyword evidence="1" id="KW-1133">Transmembrane helix</keyword>
<dbReference type="Gene3D" id="3.40.50.1820">
    <property type="entry name" value="alpha/beta hydrolase"/>
    <property type="match status" value="1"/>
</dbReference>
<gene>
    <name evidence="2" type="ORF">GCM10010151_46140</name>
</gene>
<dbReference type="Pfam" id="PF00756">
    <property type="entry name" value="Esterase"/>
    <property type="match status" value="1"/>
</dbReference>
<dbReference type="SUPFAM" id="SSF53474">
    <property type="entry name" value="alpha/beta-Hydrolases"/>
    <property type="match status" value="1"/>
</dbReference>
<dbReference type="Proteomes" id="UP001501822">
    <property type="component" value="Unassembled WGS sequence"/>
</dbReference>
<keyword evidence="2" id="KW-0378">Hydrolase</keyword>
<dbReference type="InterPro" id="IPR000801">
    <property type="entry name" value="Esterase-like"/>
</dbReference>
<keyword evidence="3" id="KW-1185">Reference proteome</keyword>
<keyword evidence="1" id="KW-0472">Membrane</keyword>
<dbReference type="InterPro" id="IPR050583">
    <property type="entry name" value="Mycobacterial_A85_antigen"/>
</dbReference>